<evidence type="ECO:0000256" key="2">
    <source>
        <dbReference type="ARBA" id="ARBA00022729"/>
    </source>
</evidence>
<evidence type="ECO:0000313" key="7">
    <source>
        <dbReference type="Proteomes" id="UP000294155"/>
    </source>
</evidence>
<gene>
    <name evidence="6" type="ORF">EWM57_04355</name>
</gene>
<feature type="compositionally biased region" description="Low complexity" evidence="3">
    <location>
        <begin position="44"/>
        <end position="123"/>
    </location>
</feature>
<keyword evidence="7" id="KW-1185">Reference proteome</keyword>
<dbReference type="Pfam" id="PF13458">
    <property type="entry name" value="Peripla_BP_6"/>
    <property type="match status" value="1"/>
</dbReference>
<evidence type="ECO:0000259" key="5">
    <source>
        <dbReference type="Pfam" id="PF13458"/>
    </source>
</evidence>
<protein>
    <recommendedName>
        <fullName evidence="5">Leucine-binding protein domain-containing protein</fullName>
    </recommendedName>
</protein>
<dbReference type="InterPro" id="IPR028081">
    <property type="entry name" value="Leu-bd"/>
</dbReference>
<dbReference type="Gene3D" id="1.25.40.10">
    <property type="entry name" value="Tetratricopeptide repeat domain"/>
    <property type="match status" value="1"/>
</dbReference>
<feature type="compositionally biased region" description="Pro residues" evidence="3">
    <location>
        <begin position="124"/>
        <end position="140"/>
    </location>
</feature>
<dbReference type="EMBL" id="SEWE01000006">
    <property type="protein sequence ID" value="RYU82418.1"/>
    <property type="molecule type" value="Genomic_DNA"/>
</dbReference>
<proteinExistence type="inferred from homology"/>
<dbReference type="RefSeq" id="WP_129919910.1">
    <property type="nucleotide sequence ID" value="NZ_SEWE01000006.1"/>
</dbReference>
<reference evidence="6 7" key="1">
    <citation type="submission" date="2019-02" db="EMBL/GenBank/DDBJ databases">
        <title>Bacterial novel species isolated from soil.</title>
        <authorList>
            <person name="Jung H.-Y."/>
        </authorList>
    </citation>
    <scope>NUCLEOTIDE SEQUENCE [LARGE SCALE GENOMIC DNA]</scope>
    <source>
        <strain evidence="6 7">1-3-3-3</strain>
    </source>
</reference>
<feature type="domain" description="Leucine-binding protein" evidence="5">
    <location>
        <begin position="364"/>
        <end position="626"/>
    </location>
</feature>
<feature type="chain" id="PRO_5020472434" description="Leucine-binding protein domain-containing protein" evidence="4">
    <location>
        <begin position="25"/>
        <end position="685"/>
    </location>
</feature>
<sequence>MRHTRSPRLLCLLTTALLALPALAQQPTTRPTPAPKSAPAKVTPAASSVPAGKAAAKPATATTPAKAAPGKAAAASGTAPAGAKPTVPAKTTVPTKPGTPASGAPAKAAATAPAKPGATAPAPAVAPKPAPAKPVGPPLPANLGSSDPNIRYQNGKTLITQTRYELAMQELEPLAQPGARFERAPEAAYLYAVAATRAKKWAEAEQMLNLLRTEYPGWAGMADAFFLQGQVSFEQGEADNALKMLSQLPAGQLVAERENMKAVYLPRLKDKAQFQTLLTRYPQDATLGRTYADKLANGGWYTDADKATLDQLITQLSLDRSRYTPRPKPAKKSSYNVAVLLPFEFNDPSWEKVRKNQFVTDLYAGMRLAQDSLQREGRPVQLFSYDTGADTLQLKQVLALPELAGMDLIIGPIYKSGSKLLARYAQQHQIICVNPLSQDGDLVLDNGWHYLFESSSATQARLAAQFAFSQFTARTAVVLYEDTKDEAAFAQAYKTTYEALGGKVQALRRINSDVDESLAAGFAGLDLKTVGHLVVASDARKIGPYTLGVLQTQGARLPLLTYASWLENPRISLGQLDARDVYFVHPKYLDKTLPGVRRFRQLYTQRQNLPPSVFAFTGFELLYYFGSQLHQNGPAFQQNLAASGPVSGSVFQGIGYPGGAHDNQYVPFTKLERLELEVLNPVGVR</sequence>
<dbReference type="SUPFAM" id="SSF48452">
    <property type="entry name" value="TPR-like"/>
    <property type="match status" value="1"/>
</dbReference>
<organism evidence="6 7">
    <name type="scientific">Hymenobacter persicinus</name>
    <dbReference type="NCBI Taxonomy" id="2025506"/>
    <lineage>
        <taxon>Bacteria</taxon>
        <taxon>Pseudomonadati</taxon>
        <taxon>Bacteroidota</taxon>
        <taxon>Cytophagia</taxon>
        <taxon>Cytophagales</taxon>
        <taxon>Hymenobacteraceae</taxon>
        <taxon>Hymenobacter</taxon>
    </lineage>
</organism>
<evidence type="ECO:0000256" key="1">
    <source>
        <dbReference type="ARBA" id="ARBA00010062"/>
    </source>
</evidence>
<evidence type="ECO:0000256" key="4">
    <source>
        <dbReference type="SAM" id="SignalP"/>
    </source>
</evidence>
<name>A0A4Q5LEE4_9BACT</name>
<dbReference type="AlphaFoldDB" id="A0A4Q5LEE4"/>
<dbReference type="Pfam" id="PF25058">
    <property type="entry name" value="ARM_TT21"/>
    <property type="match status" value="1"/>
</dbReference>
<dbReference type="PANTHER" id="PTHR30483">
    <property type="entry name" value="LEUCINE-SPECIFIC-BINDING PROTEIN"/>
    <property type="match status" value="1"/>
</dbReference>
<evidence type="ECO:0000256" key="3">
    <source>
        <dbReference type="SAM" id="MobiDB-lite"/>
    </source>
</evidence>
<dbReference type="OrthoDB" id="1490998at2"/>
<dbReference type="SUPFAM" id="SSF53822">
    <property type="entry name" value="Periplasmic binding protein-like I"/>
    <property type="match status" value="1"/>
</dbReference>
<feature type="signal peptide" evidence="4">
    <location>
        <begin position="1"/>
        <end position="24"/>
    </location>
</feature>
<evidence type="ECO:0000313" key="6">
    <source>
        <dbReference type="EMBL" id="RYU82418.1"/>
    </source>
</evidence>
<dbReference type="Gene3D" id="3.40.50.2300">
    <property type="match status" value="2"/>
</dbReference>
<dbReference type="InterPro" id="IPR028082">
    <property type="entry name" value="Peripla_BP_I"/>
</dbReference>
<feature type="region of interest" description="Disordered" evidence="3">
    <location>
        <begin position="24"/>
        <end position="151"/>
    </location>
</feature>
<accession>A0A4Q5LEE4</accession>
<keyword evidence="2 4" id="KW-0732">Signal</keyword>
<dbReference type="PANTHER" id="PTHR30483:SF6">
    <property type="entry name" value="PERIPLASMIC BINDING PROTEIN OF ABC TRANSPORTER FOR NATURAL AMINO ACIDS"/>
    <property type="match status" value="1"/>
</dbReference>
<dbReference type="InterPro" id="IPR051010">
    <property type="entry name" value="BCAA_transport"/>
</dbReference>
<comment type="caution">
    <text evidence="6">The sequence shown here is derived from an EMBL/GenBank/DDBJ whole genome shotgun (WGS) entry which is preliminary data.</text>
</comment>
<comment type="similarity">
    <text evidence="1">Belongs to the leucine-binding protein family.</text>
</comment>
<dbReference type="Proteomes" id="UP000294155">
    <property type="component" value="Unassembled WGS sequence"/>
</dbReference>
<dbReference type="InterPro" id="IPR011990">
    <property type="entry name" value="TPR-like_helical_dom_sf"/>
</dbReference>